<dbReference type="GO" id="GO:0008270">
    <property type="term" value="F:zinc ion binding"/>
    <property type="evidence" value="ECO:0007669"/>
    <property type="project" value="UniProtKB-KW"/>
</dbReference>
<evidence type="ECO:0000256" key="11">
    <source>
        <dbReference type="SAM" id="Coils"/>
    </source>
</evidence>
<evidence type="ECO:0000313" key="15">
    <source>
        <dbReference type="Proteomes" id="UP000324143"/>
    </source>
</evidence>
<keyword evidence="6" id="KW-0460">Magnesium</keyword>
<reference evidence="14" key="1">
    <citation type="submission" date="2019-08" db="EMBL/GenBank/DDBJ databases">
        <title>Genomic characterization of a novel candidate phylum (ARYD3) from a high temperature, high salinity tertiary oil reservoir in north central Oklahoma, USA.</title>
        <authorList>
            <person name="Youssef N.H."/>
            <person name="Yadav A."/>
            <person name="Elshahed M.S."/>
        </authorList>
    </citation>
    <scope>NUCLEOTIDE SEQUENCE [LARGE SCALE GENOMIC DNA]</scope>
    <source>
        <strain evidence="14">ARYD3</strain>
    </source>
</reference>
<dbReference type="EMBL" id="VSIX01000029">
    <property type="protein sequence ID" value="TYB31713.1"/>
    <property type="molecule type" value="Genomic_DNA"/>
</dbReference>
<feature type="site" description="Interaction with DNA" evidence="10">
    <location>
        <position position="485"/>
    </location>
</feature>
<feature type="region of interest" description="Interaction with DNA" evidence="10">
    <location>
        <begin position="163"/>
        <end position="168"/>
    </location>
</feature>
<feature type="site" description="Interaction with DNA" evidence="10">
    <location>
        <position position="155"/>
    </location>
</feature>
<evidence type="ECO:0000259" key="13">
    <source>
        <dbReference type="PROSITE" id="PS52039"/>
    </source>
</evidence>
<feature type="site" description="Interaction with DNA" evidence="10">
    <location>
        <position position="140"/>
    </location>
</feature>
<feature type="site" description="Interaction with DNA" evidence="10">
    <location>
        <position position="139"/>
    </location>
</feature>
<evidence type="ECO:0000256" key="3">
    <source>
        <dbReference type="ARBA" id="ARBA00022723"/>
    </source>
</evidence>
<dbReference type="InterPro" id="IPR013825">
    <property type="entry name" value="Topo_IA_cen_sub2"/>
</dbReference>
<dbReference type="InterPro" id="IPR013824">
    <property type="entry name" value="Topo_IA_cen_sub1"/>
</dbReference>
<keyword evidence="4" id="KW-0863">Zinc-finger</keyword>
<dbReference type="InterPro" id="IPR003602">
    <property type="entry name" value="Topo_IA_DNA-bd_dom"/>
</dbReference>
<dbReference type="Pfam" id="PF01396">
    <property type="entry name" value="Zn_ribbon_Top1"/>
    <property type="match status" value="3"/>
</dbReference>
<dbReference type="InterPro" id="IPR028612">
    <property type="entry name" value="Topoisom_1_IA"/>
</dbReference>
<feature type="site" description="Interaction with DNA" evidence="10">
    <location>
        <position position="32"/>
    </location>
</feature>
<comment type="caution">
    <text evidence="14">The sequence shown here is derived from an EMBL/GenBank/DDBJ whole genome shotgun (WGS) entry which is preliminary data.</text>
</comment>
<dbReference type="Pfam" id="PF01751">
    <property type="entry name" value="Toprim"/>
    <property type="match status" value="1"/>
</dbReference>
<accession>A0A5D0MJC3</accession>
<dbReference type="SMART" id="SM00437">
    <property type="entry name" value="TOP1Ac"/>
    <property type="match status" value="1"/>
</dbReference>
<evidence type="ECO:0000256" key="7">
    <source>
        <dbReference type="ARBA" id="ARBA00023029"/>
    </source>
</evidence>
<dbReference type="PANTHER" id="PTHR42785">
    <property type="entry name" value="DNA TOPOISOMERASE, TYPE IA, CORE"/>
    <property type="match status" value="1"/>
</dbReference>
<dbReference type="PANTHER" id="PTHR42785:SF1">
    <property type="entry name" value="DNA TOPOISOMERASE"/>
    <property type="match status" value="1"/>
</dbReference>
<evidence type="ECO:0000259" key="12">
    <source>
        <dbReference type="PROSITE" id="PS50880"/>
    </source>
</evidence>
<dbReference type="Gene3D" id="3.40.50.140">
    <property type="match status" value="1"/>
</dbReference>
<evidence type="ECO:0000256" key="8">
    <source>
        <dbReference type="ARBA" id="ARBA00023125"/>
    </source>
</evidence>
<keyword evidence="7 10" id="KW-0799">Topoisomerase</keyword>
<feature type="site" description="Interaction with DNA" evidence="10">
    <location>
        <position position="143"/>
    </location>
</feature>
<feature type="coiled-coil region" evidence="11">
    <location>
        <begin position="546"/>
        <end position="573"/>
    </location>
</feature>
<dbReference type="InterPro" id="IPR013497">
    <property type="entry name" value="Topo_IA_cen"/>
</dbReference>
<sequence length="735" mass="86658">MKGLIVVESPTKVKTIKKFVGKKYEVLATKGHVRDLPKSKLGIDLDNFEPKYVTIRGKGKVLKNIEKKAKNKDLVVLATDPDREGEAIAYHVKQRVDKKIDKVDVKRAKITEITQNGVKQALDSLSDIDINMYRSQQTRRMLDRLVGYKISPILWKIFYKGLSAGRVQSVALRILEERERKILNFVPQKYWLFYLLKDPIKAKLYKISNKRIKKVKSEEKRDEIKNDLNKNDYFIDKIKHNIKTKYPKPPFKTSSLQRWAYNIYRFSAKKTMVIAQQLYEGIDLKEGTEGLITYMRTDSHRISKDALKNARRFIKENIGDKHLPKKPKYYTKKSKGKVQDAHEAIRPTNVNYKPEKIKKYLSKDQYKLYKLIWDRFVSCQMVSSKYDKYQLIIKNGKYSFRSQYQKLKFPGFEKVYRYDLKEEKELNFKDLNEGDKFEYDKLDIEEKETNPPPRYTDASLVKKLEKLGIGRPSTYASIISVLLRRKYTVRYGRKLKVTELGLIISKYLKKLFPRIMDYQFTSDMEDKLDQIEEGNAEYKRILTEFYKKLKKWIEKADNKTAKLKEEVETITDIKCDQCSKPMKIKWGRNGKFLACTGYPDCKNTKDFEKKDGKIVVNEGNIYKDKKCPKCGGNLLIKYGRYGKFLACENYPECKHTENYVEKVGIDCPKCEDGDIIVKRSKKRRKKFYGCSNYPDCDYVSWYEPVDKKCPKCEKLLYKKKNKLVCLNKECDYEKD</sequence>
<keyword evidence="3" id="KW-0479">Metal-binding</keyword>
<dbReference type="HAMAP" id="MF_00952">
    <property type="entry name" value="Topoisom_1_prok"/>
    <property type="match status" value="1"/>
</dbReference>
<dbReference type="InterPro" id="IPR005733">
    <property type="entry name" value="TopoI_bac-type"/>
</dbReference>
<dbReference type="InterPro" id="IPR013826">
    <property type="entry name" value="Topo_IA_cen_sub3"/>
</dbReference>
<dbReference type="InterPro" id="IPR013498">
    <property type="entry name" value="Topo_IA_Znf"/>
</dbReference>
<feature type="site" description="Interaction with DNA" evidence="10">
    <location>
        <position position="148"/>
    </location>
</feature>
<comment type="function">
    <text evidence="10">Releases the supercoiling and torsional tension of DNA, which is introduced during the DNA replication and transcription, by transiently cleaving and rejoining one strand of the DNA duplex. Introduces a single-strand break via transesterification at a target site in duplex DNA. The scissile phosphodiester is attacked by the catalytic tyrosine of the enzyme, resulting in the formation of a DNA-(5'-phosphotyrosyl)-enzyme intermediate and the expulsion of a 3'-OH DNA strand. The free DNA strand then undergoes passage around the unbroken strand, thus removing DNA supercoils. Finally, in the religation step, the DNA 3'-OH attacks the covalent intermediate to expel the active-site tyrosine and restore the DNA phosphodiester backbone.</text>
</comment>
<evidence type="ECO:0000256" key="10">
    <source>
        <dbReference type="HAMAP-Rule" id="MF_00952"/>
    </source>
</evidence>
<dbReference type="PROSITE" id="PS52039">
    <property type="entry name" value="TOPO_IA_2"/>
    <property type="match status" value="1"/>
</dbReference>
<dbReference type="SUPFAM" id="SSF56712">
    <property type="entry name" value="Prokaryotic type I DNA topoisomerase"/>
    <property type="match status" value="1"/>
</dbReference>
<dbReference type="SMART" id="SM00493">
    <property type="entry name" value="TOPRIM"/>
    <property type="match status" value="1"/>
</dbReference>
<dbReference type="SMART" id="SM00436">
    <property type="entry name" value="TOP1Bc"/>
    <property type="match status" value="1"/>
</dbReference>
<comment type="subunit">
    <text evidence="10">Monomer.</text>
</comment>
<dbReference type="GO" id="GO:0006265">
    <property type="term" value="P:DNA topological change"/>
    <property type="evidence" value="ECO:0007669"/>
    <property type="project" value="UniProtKB-UniRule"/>
</dbReference>
<proteinExistence type="inferred from homology"/>
<dbReference type="NCBIfam" id="TIGR01051">
    <property type="entry name" value="topA_bact"/>
    <property type="match status" value="1"/>
</dbReference>
<evidence type="ECO:0000256" key="1">
    <source>
        <dbReference type="ARBA" id="ARBA00000213"/>
    </source>
</evidence>
<dbReference type="SUPFAM" id="SSF57783">
    <property type="entry name" value="Zinc beta-ribbon"/>
    <property type="match status" value="2"/>
</dbReference>
<dbReference type="GO" id="GO:0003677">
    <property type="term" value="F:DNA binding"/>
    <property type="evidence" value="ECO:0007669"/>
    <property type="project" value="UniProtKB-KW"/>
</dbReference>
<dbReference type="PROSITE" id="PS00396">
    <property type="entry name" value="TOPO_IA_1"/>
    <property type="match status" value="1"/>
</dbReference>
<dbReference type="InterPro" id="IPR023406">
    <property type="entry name" value="Topo_IA_AS"/>
</dbReference>
<feature type="domain" description="Topo IA-type catalytic" evidence="13">
    <location>
        <begin position="129"/>
        <end position="553"/>
    </location>
</feature>
<dbReference type="GO" id="GO:0003917">
    <property type="term" value="F:DNA topoisomerase type I (single strand cut, ATP-independent) activity"/>
    <property type="evidence" value="ECO:0007669"/>
    <property type="project" value="UniProtKB-UniRule"/>
</dbReference>
<dbReference type="GO" id="GO:0005694">
    <property type="term" value="C:chromosome"/>
    <property type="evidence" value="ECO:0007669"/>
    <property type="project" value="InterPro"/>
</dbReference>
<dbReference type="Proteomes" id="UP000324143">
    <property type="component" value="Unassembled WGS sequence"/>
</dbReference>
<dbReference type="PRINTS" id="PR00417">
    <property type="entry name" value="PRTPISMRASEI"/>
</dbReference>
<evidence type="ECO:0000256" key="9">
    <source>
        <dbReference type="ARBA" id="ARBA00023235"/>
    </source>
</evidence>
<feature type="site" description="Interaction with DNA" evidence="10">
    <location>
        <position position="296"/>
    </location>
</feature>
<dbReference type="InterPro" id="IPR000380">
    <property type="entry name" value="Topo_IA"/>
</dbReference>
<dbReference type="Gene3D" id="3.30.65.10">
    <property type="entry name" value="Bacterial Topoisomerase I, domain 1"/>
    <property type="match status" value="3"/>
</dbReference>
<dbReference type="CDD" id="cd00186">
    <property type="entry name" value="TOP1Ac"/>
    <property type="match status" value="1"/>
</dbReference>
<evidence type="ECO:0000256" key="6">
    <source>
        <dbReference type="ARBA" id="ARBA00022842"/>
    </source>
</evidence>
<dbReference type="Gene3D" id="1.10.290.10">
    <property type="entry name" value="Topoisomerase I, domain 4"/>
    <property type="match status" value="1"/>
</dbReference>
<feature type="domain" description="Toprim" evidence="12">
    <location>
        <begin position="2"/>
        <end position="111"/>
    </location>
</feature>
<comment type="catalytic activity">
    <reaction evidence="1 10">
        <text>ATP-independent breakage of single-stranded DNA, followed by passage and rejoining.</text>
        <dbReference type="EC" id="5.6.2.1"/>
    </reaction>
</comment>
<protein>
    <recommendedName>
        <fullName evidence="10">DNA topoisomerase 1</fullName>
        <ecNumber evidence="10">5.6.2.1</ecNumber>
    </recommendedName>
    <alternativeName>
        <fullName evidence="10">DNA topoisomerase I</fullName>
    </alternativeName>
</protein>
<dbReference type="EC" id="5.6.2.1" evidence="10"/>
<evidence type="ECO:0000256" key="4">
    <source>
        <dbReference type="ARBA" id="ARBA00022771"/>
    </source>
</evidence>
<keyword evidence="15" id="KW-1185">Reference proteome</keyword>
<gene>
    <name evidence="10 14" type="primary">topA</name>
    <name evidence="14" type="ORF">FXF47_02255</name>
</gene>
<keyword evidence="11" id="KW-0175">Coiled coil</keyword>
<evidence type="ECO:0000313" key="14">
    <source>
        <dbReference type="EMBL" id="TYB31713.1"/>
    </source>
</evidence>
<dbReference type="InterPro" id="IPR006171">
    <property type="entry name" value="TOPRIM_dom"/>
</dbReference>
<dbReference type="Gene3D" id="2.70.20.10">
    <property type="entry name" value="Topoisomerase I, domain 3"/>
    <property type="match status" value="1"/>
</dbReference>
<dbReference type="InterPro" id="IPR003601">
    <property type="entry name" value="Topo_IA_2"/>
</dbReference>
<name>A0A5D0MJC3_9BACT</name>
<comment type="similarity">
    <text evidence="2 10">Belongs to the type IA topoisomerase family.</text>
</comment>
<keyword evidence="5" id="KW-0862">Zinc</keyword>
<keyword evidence="8 10" id="KW-0238">DNA-binding</keyword>
<dbReference type="Gene3D" id="1.10.460.10">
    <property type="entry name" value="Topoisomerase I, domain 2"/>
    <property type="match status" value="1"/>
</dbReference>
<evidence type="ECO:0000256" key="5">
    <source>
        <dbReference type="ARBA" id="ARBA00022833"/>
    </source>
</evidence>
<dbReference type="Pfam" id="PF01131">
    <property type="entry name" value="Topoisom_bac"/>
    <property type="match status" value="1"/>
</dbReference>
<organism evidence="14 15">
    <name type="scientific">Candidatus Mcinerneyibacterium aminivorans</name>
    <dbReference type="NCBI Taxonomy" id="2703815"/>
    <lineage>
        <taxon>Bacteria</taxon>
        <taxon>Candidatus Macinerneyibacteriota</taxon>
        <taxon>Candidatus Mcinerneyibacteria</taxon>
        <taxon>Candidatus Mcinerneyibacteriales</taxon>
        <taxon>Candidatus Mcinerneyibacteriaceae</taxon>
        <taxon>Candidatus Mcinerneyibacterium</taxon>
    </lineage>
</organism>
<feature type="active site" description="O-(5'-phospho-DNA)-tyrosine intermediate" evidence="10">
    <location>
        <position position="294"/>
    </location>
</feature>
<dbReference type="AlphaFoldDB" id="A0A5D0MJC3"/>
<dbReference type="PROSITE" id="PS50880">
    <property type="entry name" value="TOPRIM"/>
    <property type="match status" value="1"/>
</dbReference>
<dbReference type="InterPro" id="IPR023405">
    <property type="entry name" value="Topo_IA_core_domain"/>
</dbReference>
<evidence type="ECO:0000256" key="2">
    <source>
        <dbReference type="ARBA" id="ARBA00009446"/>
    </source>
</evidence>
<keyword evidence="9 10" id="KW-0413">Isomerase</keyword>